<reference evidence="14 15" key="1">
    <citation type="submission" date="2023-07" db="EMBL/GenBank/DDBJ databases">
        <title>Genomic Encyclopedia of Type Strains, Phase IV (KMG-IV): sequencing the most valuable type-strain genomes for metagenomic binning, comparative biology and taxonomic classification.</title>
        <authorList>
            <person name="Goeker M."/>
        </authorList>
    </citation>
    <scope>NUCLEOTIDE SEQUENCE [LARGE SCALE GENOMIC DNA]</scope>
    <source>
        <strain evidence="14 15">DSM 11549</strain>
    </source>
</reference>
<dbReference type="SUPFAM" id="SSF53597">
    <property type="entry name" value="Dihydrofolate reductase-like"/>
    <property type="match status" value="1"/>
</dbReference>
<dbReference type="EC" id="3.5.4.26" evidence="12"/>
<comment type="catalytic activity">
    <reaction evidence="12">
        <text>5-amino-6-(5-phospho-D-ribitylamino)uracil + NADP(+) = 5-amino-6-(5-phospho-D-ribosylamino)uracil + NADPH + H(+)</text>
        <dbReference type="Rhea" id="RHEA:17845"/>
        <dbReference type="ChEBI" id="CHEBI:15378"/>
        <dbReference type="ChEBI" id="CHEBI:57783"/>
        <dbReference type="ChEBI" id="CHEBI:58349"/>
        <dbReference type="ChEBI" id="CHEBI:58421"/>
        <dbReference type="ChEBI" id="CHEBI:58453"/>
        <dbReference type="EC" id="1.1.1.193"/>
    </reaction>
</comment>
<dbReference type="PIRSF" id="PIRSF006769">
    <property type="entry name" value="RibD"/>
    <property type="match status" value="1"/>
</dbReference>
<proteinExistence type="inferred from homology"/>
<dbReference type="RefSeq" id="WP_307155295.1">
    <property type="nucleotide sequence ID" value="NZ_JAUSUK010000002.1"/>
</dbReference>
<evidence type="ECO:0000256" key="4">
    <source>
        <dbReference type="ARBA" id="ARBA00005259"/>
    </source>
</evidence>
<evidence type="ECO:0000313" key="15">
    <source>
        <dbReference type="Proteomes" id="UP001230253"/>
    </source>
</evidence>
<dbReference type="PANTHER" id="PTHR38011">
    <property type="entry name" value="DIHYDROFOLATE REDUCTASE FAMILY PROTEIN (AFU_ORTHOLOGUE AFUA_8G06820)"/>
    <property type="match status" value="1"/>
</dbReference>
<keyword evidence="15" id="KW-1185">Reference proteome</keyword>
<name>A0ABU0C9R7_9BRAD</name>
<protein>
    <recommendedName>
        <fullName evidence="12">Riboflavin biosynthesis protein RibD</fullName>
    </recommendedName>
    <domain>
        <recommendedName>
            <fullName evidence="12">Diaminohydroxyphosphoribosylaminopyrimidine deaminase</fullName>
            <shortName evidence="12">DRAP deaminase</shortName>
            <ecNumber evidence="12">3.5.4.26</ecNumber>
        </recommendedName>
        <alternativeName>
            <fullName evidence="12">Riboflavin-specific deaminase</fullName>
        </alternativeName>
    </domain>
    <domain>
        <recommendedName>
            <fullName evidence="12">5-amino-6-(5-phosphoribosylamino)uracil reductase</fullName>
            <ecNumber evidence="12">1.1.1.193</ecNumber>
        </recommendedName>
        <alternativeName>
            <fullName evidence="12">HTP reductase</fullName>
        </alternativeName>
    </domain>
</protein>
<keyword evidence="7 12" id="KW-0479">Metal-binding</keyword>
<comment type="caution">
    <text evidence="14">The sequence shown here is derived from an EMBL/GenBank/DDBJ whole genome shotgun (WGS) entry which is preliminary data.</text>
</comment>
<evidence type="ECO:0000256" key="1">
    <source>
        <dbReference type="ARBA" id="ARBA00002151"/>
    </source>
</evidence>
<keyword evidence="9 12" id="KW-0521">NADP</keyword>
<dbReference type="PROSITE" id="PS00903">
    <property type="entry name" value="CYT_DCMP_DEAMINASES_1"/>
    <property type="match status" value="1"/>
</dbReference>
<feature type="domain" description="CMP/dCMP-type deaminase" evidence="13">
    <location>
        <begin position="8"/>
        <end position="130"/>
    </location>
</feature>
<keyword evidence="10 12" id="KW-0560">Oxidoreductase</keyword>
<dbReference type="CDD" id="cd01284">
    <property type="entry name" value="Riboflavin_deaminase-reductase"/>
    <property type="match status" value="1"/>
</dbReference>
<evidence type="ECO:0000256" key="5">
    <source>
        <dbReference type="ARBA" id="ARBA00007417"/>
    </source>
</evidence>
<evidence type="ECO:0000256" key="8">
    <source>
        <dbReference type="ARBA" id="ARBA00022833"/>
    </source>
</evidence>
<gene>
    <name evidence="14" type="ORF">J2R99_003098</name>
</gene>
<comment type="function">
    <text evidence="1 12">Converts 2,5-diamino-6-(ribosylamino)-4(3h)-pyrimidinone 5'-phosphate into 5-amino-6-(ribosylamino)-2,4(1h,3h)-pyrimidinedione 5'-phosphate.</text>
</comment>
<dbReference type="Pfam" id="PF01872">
    <property type="entry name" value="RibD_C"/>
    <property type="match status" value="1"/>
</dbReference>
<comment type="pathway">
    <text evidence="3 12">Cofactor biosynthesis; riboflavin biosynthesis; 5-amino-6-(D-ribitylamino)uracil from GTP: step 3/4.</text>
</comment>
<accession>A0ABU0C9R7</accession>
<comment type="catalytic activity">
    <reaction evidence="12">
        <text>2,5-diamino-6-hydroxy-4-(5-phosphoribosylamino)-pyrimidine + H2O + H(+) = 5-amino-6-(5-phospho-D-ribosylamino)uracil + NH4(+)</text>
        <dbReference type="Rhea" id="RHEA:21868"/>
        <dbReference type="ChEBI" id="CHEBI:15377"/>
        <dbReference type="ChEBI" id="CHEBI:15378"/>
        <dbReference type="ChEBI" id="CHEBI:28938"/>
        <dbReference type="ChEBI" id="CHEBI:58453"/>
        <dbReference type="ChEBI" id="CHEBI:58614"/>
        <dbReference type="EC" id="3.5.4.26"/>
    </reaction>
</comment>
<dbReference type="InterPro" id="IPR002125">
    <property type="entry name" value="CMP_dCMP_dom"/>
</dbReference>
<evidence type="ECO:0000256" key="12">
    <source>
        <dbReference type="PIRNR" id="PIRNR006769"/>
    </source>
</evidence>
<dbReference type="NCBIfam" id="TIGR00326">
    <property type="entry name" value="eubact_ribD"/>
    <property type="match status" value="1"/>
</dbReference>
<evidence type="ECO:0000259" key="13">
    <source>
        <dbReference type="PROSITE" id="PS51747"/>
    </source>
</evidence>
<dbReference type="SUPFAM" id="SSF53927">
    <property type="entry name" value="Cytidine deaminase-like"/>
    <property type="match status" value="1"/>
</dbReference>
<organism evidence="14 15">
    <name type="scientific">Rhodopseudomonas julia</name>
    <dbReference type="NCBI Taxonomy" id="200617"/>
    <lineage>
        <taxon>Bacteria</taxon>
        <taxon>Pseudomonadati</taxon>
        <taxon>Pseudomonadota</taxon>
        <taxon>Alphaproteobacteria</taxon>
        <taxon>Hyphomicrobiales</taxon>
        <taxon>Nitrobacteraceae</taxon>
        <taxon>Rhodopseudomonas</taxon>
    </lineage>
</organism>
<evidence type="ECO:0000256" key="7">
    <source>
        <dbReference type="ARBA" id="ARBA00022723"/>
    </source>
</evidence>
<dbReference type="EMBL" id="JAUSUK010000002">
    <property type="protein sequence ID" value="MDQ0327229.1"/>
    <property type="molecule type" value="Genomic_DNA"/>
</dbReference>
<dbReference type="InterPro" id="IPR002734">
    <property type="entry name" value="RibDG_C"/>
</dbReference>
<dbReference type="EC" id="1.1.1.193" evidence="12"/>
<dbReference type="InterPro" id="IPR004794">
    <property type="entry name" value="Eubact_RibD"/>
</dbReference>
<keyword evidence="11" id="KW-0511">Multifunctional enzyme</keyword>
<comment type="pathway">
    <text evidence="2 12">Cofactor biosynthesis; riboflavin biosynthesis; 5-amino-6-(D-ribitylamino)uracil from GTP: step 2/4.</text>
</comment>
<evidence type="ECO:0000256" key="11">
    <source>
        <dbReference type="ARBA" id="ARBA00023268"/>
    </source>
</evidence>
<comment type="similarity">
    <text evidence="5 12">In the C-terminal section; belongs to the HTP reductase family.</text>
</comment>
<comment type="cofactor">
    <cofactor evidence="12">
        <name>Zn(2+)</name>
        <dbReference type="ChEBI" id="CHEBI:29105"/>
    </cofactor>
    <text evidence="12">Binds 1 zinc ion.</text>
</comment>
<dbReference type="PROSITE" id="PS51747">
    <property type="entry name" value="CYT_DCMP_DEAMINASES_2"/>
    <property type="match status" value="1"/>
</dbReference>
<comment type="similarity">
    <text evidence="4 12">In the N-terminal section; belongs to the cytidine and deoxycytidylate deaminase family.</text>
</comment>
<dbReference type="InterPro" id="IPR050765">
    <property type="entry name" value="Riboflavin_Biosynth_HTPR"/>
</dbReference>
<dbReference type="Gene3D" id="3.40.430.10">
    <property type="entry name" value="Dihydrofolate Reductase, subunit A"/>
    <property type="match status" value="1"/>
</dbReference>
<dbReference type="Proteomes" id="UP001230253">
    <property type="component" value="Unassembled WGS sequence"/>
</dbReference>
<dbReference type="InterPro" id="IPR024072">
    <property type="entry name" value="DHFR-like_dom_sf"/>
</dbReference>
<evidence type="ECO:0000256" key="9">
    <source>
        <dbReference type="ARBA" id="ARBA00022857"/>
    </source>
</evidence>
<evidence type="ECO:0000256" key="2">
    <source>
        <dbReference type="ARBA" id="ARBA00004882"/>
    </source>
</evidence>
<keyword evidence="6 12" id="KW-0686">Riboflavin biosynthesis</keyword>
<sequence>MSEAQPLDLDSRFLAAAIRLGRLSLGEAAPNPAVGAIAVKDGAIVGRGRTAIGGRPHAETAALAEAGDRARGGTLYVSLEPCAHHGRTPPCADAIVDAGIARVVMPIRDPDQRVDGKGVAKLRAAGIEVREGLLAEAAEEAHQGYLMRTIEGRPYVLLKLAVSADEGIGLKGSGQIAITGPLARRHVQALRSRVDAILVGAGTLRADDPLLTCRLPGLMARSPVRAVLSRSGVLPEHAKMFVAGPDTWVLSPRPPSLVMQELMEARDGALRWLVLNGEGDNVGAALARLGTAGINTLMVEGGAQTAAAFLEAGLVDELLLFRSSADLGGERIAAFANGPVSDMIAPFRAVERRRFGPDDFIRYKRAA</sequence>
<dbReference type="GO" id="GO:0008835">
    <property type="term" value="F:diaminohydroxyphosphoribosylaminopyrimidine deaminase activity"/>
    <property type="evidence" value="ECO:0007669"/>
    <property type="project" value="UniProtKB-EC"/>
</dbReference>
<evidence type="ECO:0000313" key="14">
    <source>
        <dbReference type="EMBL" id="MDQ0327229.1"/>
    </source>
</evidence>
<dbReference type="InterPro" id="IPR016192">
    <property type="entry name" value="APOBEC/CMP_deaminase_Zn-bd"/>
</dbReference>
<keyword evidence="8 12" id="KW-0862">Zinc</keyword>
<evidence type="ECO:0000256" key="10">
    <source>
        <dbReference type="ARBA" id="ARBA00023002"/>
    </source>
</evidence>
<dbReference type="PANTHER" id="PTHR38011:SF7">
    <property type="entry name" value="2,5-DIAMINO-6-RIBOSYLAMINO-4(3H)-PYRIMIDINONE 5'-PHOSPHATE REDUCTASE"/>
    <property type="match status" value="1"/>
</dbReference>
<evidence type="ECO:0000256" key="3">
    <source>
        <dbReference type="ARBA" id="ARBA00004910"/>
    </source>
</evidence>
<dbReference type="InterPro" id="IPR016193">
    <property type="entry name" value="Cytidine_deaminase-like"/>
</dbReference>
<dbReference type="GO" id="GO:0008703">
    <property type="term" value="F:5-amino-6-(5-phosphoribosylamino)uracil reductase activity"/>
    <property type="evidence" value="ECO:0007669"/>
    <property type="project" value="UniProtKB-EC"/>
</dbReference>
<keyword evidence="12 14" id="KW-0378">Hydrolase</keyword>
<dbReference type="Gene3D" id="3.40.140.10">
    <property type="entry name" value="Cytidine Deaminase, domain 2"/>
    <property type="match status" value="1"/>
</dbReference>
<evidence type="ECO:0000256" key="6">
    <source>
        <dbReference type="ARBA" id="ARBA00022619"/>
    </source>
</evidence>
<dbReference type="Pfam" id="PF00383">
    <property type="entry name" value="dCMP_cyt_deam_1"/>
    <property type="match status" value="1"/>
</dbReference>